<dbReference type="GO" id="GO:0005524">
    <property type="term" value="F:ATP binding"/>
    <property type="evidence" value="ECO:0007669"/>
    <property type="project" value="UniProtKB-KW"/>
</dbReference>
<organism evidence="7 8">
    <name type="scientific">Halalkalibacter kiskunsagensis</name>
    <dbReference type="NCBI Taxonomy" id="1548599"/>
    <lineage>
        <taxon>Bacteria</taxon>
        <taxon>Bacillati</taxon>
        <taxon>Bacillota</taxon>
        <taxon>Bacilli</taxon>
        <taxon>Bacillales</taxon>
        <taxon>Bacillaceae</taxon>
        <taxon>Halalkalibacter</taxon>
    </lineage>
</organism>
<dbReference type="Pfam" id="PF10609">
    <property type="entry name" value="ParA"/>
    <property type="match status" value="1"/>
</dbReference>
<dbReference type="SUPFAM" id="SSF52540">
    <property type="entry name" value="P-loop containing nucleoside triphosphate hydrolases"/>
    <property type="match status" value="1"/>
</dbReference>
<dbReference type="Gene3D" id="3.40.50.300">
    <property type="entry name" value="P-loop containing nucleotide triphosphate hydrolases"/>
    <property type="match status" value="1"/>
</dbReference>
<dbReference type="Proteomes" id="UP001589838">
    <property type="component" value="Unassembled WGS sequence"/>
</dbReference>
<name>A0ABV6KK39_9BACI</name>
<keyword evidence="8" id="KW-1185">Reference proteome</keyword>
<evidence type="ECO:0000256" key="2">
    <source>
        <dbReference type="ARBA" id="ARBA00022741"/>
    </source>
</evidence>
<comment type="caution">
    <text evidence="7">The sequence shown here is derived from an EMBL/GenBank/DDBJ whole genome shotgun (WGS) entry which is preliminary data.</text>
</comment>
<dbReference type="PANTHER" id="PTHR42961">
    <property type="entry name" value="IRON-SULFUR PROTEIN NUBPL"/>
    <property type="match status" value="1"/>
</dbReference>
<proteinExistence type="inferred from homology"/>
<accession>A0ABV6KK39</accession>
<dbReference type="PANTHER" id="PTHR42961:SF2">
    <property type="entry name" value="IRON-SULFUR PROTEIN NUBPL"/>
    <property type="match status" value="1"/>
</dbReference>
<comment type="subunit">
    <text evidence="6">Homodimer.</text>
</comment>
<evidence type="ECO:0000256" key="1">
    <source>
        <dbReference type="ARBA" id="ARBA00022723"/>
    </source>
</evidence>
<dbReference type="RefSeq" id="WP_335962835.1">
    <property type="nucleotide sequence ID" value="NZ_JAXBLX010000035.1"/>
</dbReference>
<evidence type="ECO:0000256" key="3">
    <source>
        <dbReference type="ARBA" id="ARBA00022840"/>
    </source>
</evidence>
<dbReference type="EMBL" id="JBHLUX010000039">
    <property type="protein sequence ID" value="MFC0472201.1"/>
    <property type="molecule type" value="Genomic_DNA"/>
</dbReference>
<keyword evidence="5 6" id="KW-0411">Iron-sulfur</keyword>
<keyword evidence="1 6" id="KW-0479">Metal-binding</keyword>
<protein>
    <recommendedName>
        <fullName evidence="6">Iron-sulfur cluster carrier protein</fullName>
    </recommendedName>
</protein>
<keyword evidence="4 6" id="KW-0408">Iron</keyword>
<evidence type="ECO:0000256" key="5">
    <source>
        <dbReference type="ARBA" id="ARBA00023014"/>
    </source>
</evidence>
<dbReference type="InterPro" id="IPR027417">
    <property type="entry name" value="P-loop_NTPase"/>
</dbReference>
<evidence type="ECO:0000256" key="4">
    <source>
        <dbReference type="ARBA" id="ARBA00023004"/>
    </source>
</evidence>
<keyword evidence="3 6" id="KW-0067">ATP-binding</keyword>
<dbReference type="InterPro" id="IPR033756">
    <property type="entry name" value="YlxH/NBP35"/>
</dbReference>
<dbReference type="HAMAP" id="MF_02040">
    <property type="entry name" value="Mrp_NBP35"/>
    <property type="match status" value="1"/>
</dbReference>
<dbReference type="InterPro" id="IPR019591">
    <property type="entry name" value="Mrp/NBP35_ATP-bd"/>
</dbReference>
<sequence length="252" mass="27281">MLNGNVIAVTSGKGGVGKSTVAINLALTLANSGKEVALIDLDVYGNSVPKILNITSKPKTMNNKIIPVGYENIKVMSMGFLTKGNDPIIWRGPMAGKMVDHFLDEVIWGKVDYAILDMPPGTGDISLDLHNKLPNLNEIIVTTPHPNAVHVAERAGLMAKETNHTILGVVENMSYFTPSLGTEKYFLFGKDGGQALATNLNTELLAQIPICYTQIDEQPPLLINDSPTLLEAYQSLSDKISRKLPVTQKNLS</sequence>
<feature type="binding site" evidence="6">
    <location>
        <begin position="12"/>
        <end position="19"/>
    </location>
    <ligand>
        <name>ATP</name>
        <dbReference type="ChEBI" id="CHEBI:30616"/>
    </ligand>
</feature>
<gene>
    <name evidence="7" type="ORF">ACFFHM_17240</name>
</gene>
<keyword evidence="2 6" id="KW-0547">Nucleotide-binding</keyword>
<comment type="similarity">
    <text evidence="6">Belongs to the Mrp/NBP35 ATP-binding proteins family.</text>
</comment>
<evidence type="ECO:0000313" key="7">
    <source>
        <dbReference type="EMBL" id="MFC0472201.1"/>
    </source>
</evidence>
<reference evidence="7 8" key="1">
    <citation type="submission" date="2024-09" db="EMBL/GenBank/DDBJ databases">
        <authorList>
            <person name="Sun Q."/>
            <person name="Mori K."/>
        </authorList>
    </citation>
    <scope>NUCLEOTIDE SEQUENCE [LARGE SCALE GENOMIC DNA]</scope>
    <source>
        <strain evidence="7 8">NCAIM B.02610</strain>
    </source>
</reference>
<dbReference type="InterPro" id="IPR044304">
    <property type="entry name" value="NUBPL-like"/>
</dbReference>
<evidence type="ECO:0000313" key="8">
    <source>
        <dbReference type="Proteomes" id="UP001589838"/>
    </source>
</evidence>
<dbReference type="CDD" id="cd02037">
    <property type="entry name" value="Mrp_NBP35"/>
    <property type="match status" value="1"/>
</dbReference>
<comment type="function">
    <text evidence="6">Binds and transfers iron-sulfur (Fe-S) clusters to target apoproteins. Can hydrolyze ATP.</text>
</comment>
<keyword evidence="6" id="KW-0378">Hydrolase</keyword>
<evidence type="ECO:0000256" key="6">
    <source>
        <dbReference type="HAMAP-Rule" id="MF_02040"/>
    </source>
</evidence>